<evidence type="ECO:0008006" key="3">
    <source>
        <dbReference type="Google" id="ProtNLM"/>
    </source>
</evidence>
<organism evidence="1 2">
    <name type="scientific">Metabacillus bambusae</name>
    <dbReference type="NCBI Taxonomy" id="2795218"/>
    <lineage>
        <taxon>Bacteria</taxon>
        <taxon>Bacillati</taxon>
        <taxon>Bacillota</taxon>
        <taxon>Bacilli</taxon>
        <taxon>Bacillales</taxon>
        <taxon>Bacillaceae</taxon>
        <taxon>Metabacillus</taxon>
    </lineage>
</organism>
<comment type="caution">
    <text evidence="1">The sequence shown here is derived from an EMBL/GenBank/DDBJ whole genome shotgun (WGS) entry which is preliminary data.</text>
</comment>
<protein>
    <recommendedName>
        <fullName evidence="3">HNH endonuclease</fullName>
    </recommendedName>
</protein>
<dbReference type="Gene3D" id="1.10.30.50">
    <property type="match status" value="1"/>
</dbReference>
<name>A0ABS3MZU8_9BACI</name>
<dbReference type="RefSeq" id="WP_207976653.1">
    <property type="nucleotide sequence ID" value="NZ_JAGDEL010000004.1"/>
</dbReference>
<sequence>MMLQIQETKRTRQISLVNKVGEVVQKVCRTCQHVKLIEDFPKYTQGYTRADCESCHRDAQRAYIRANKDKRTTYKQNERARVLGLPDTFSEGDYKRLKEVAESRCMISGEVANLQCDHVQALSKGWLGSTAGNIILVSEKVNQAKRDMSLFEFIKSERSNGLINEEQLYKTLRFLAQVNEMSLTQYINFLKDSEEIAIQNKKYWEVE</sequence>
<dbReference type="EMBL" id="JAGDEL010000004">
    <property type="protein sequence ID" value="MBO1511552.1"/>
    <property type="molecule type" value="Genomic_DNA"/>
</dbReference>
<keyword evidence="2" id="KW-1185">Reference proteome</keyword>
<evidence type="ECO:0000313" key="1">
    <source>
        <dbReference type="EMBL" id="MBO1511552.1"/>
    </source>
</evidence>
<reference evidence="1 2" key="1">
    <citation type="submission" date="2021-03" db="EMBL/GenBank/DDBJ databases">
        <title>Whole genome sequence of Metabacillus bambusae BG109.</title>
        <authorList>
            <person name="Jeong J.W."/>
        </authorList>
    </citation>
    <scope>NUCLEOTIDE SEQUENCE [LARGE SCALE GENOMIC DNA]</scope>
    <source>
        <strain evidence="1 2">BG109</strain>
    </source>
</reference>
<accession>A0ABS3MZU8</accession>
<proteinExistence type="predicted"/>
<evidence type="ECO:0000313" key="2">
    <source>
        <dbReference type="Proteomes" id="UP000663981"/>
    </source>
</evidence>
<dbReference type="Proteomes" id="UP000663981">
    <property type="component" value="Unassembled WGS sequence"/>
</dbReference>
<gene>
    <name evidence="1" type="ORF">I7822_07710</name>
</gene>